<dbReference type="EMBL" id="ABFC01000786">
    <property type="protein sequence ID" value="EFA28369.1"/>
    <property type="molecule type" value="Genomic_DNA"/>
</dbReference>
<evidence type="ECO:0000256" key="1">
    <source>
        <dbReference type="ARBA" id="ARBA00007837"/>
    </source>
</evidence>
<comment type="similarity">
    <text evidence="1">Belongs to the PEP-utilizing enzyme family.</text>
</comment>
<dbReference type="GO" id="GO:0009401">
    <property type="term" value="P:phosphoenolpyruvate-dependent sugar phosphotransferase system"/>
    <property type="evidence" value="ECO:0007669"/>
    <property type="project" value="InterPro"/>
</dbReference>
<dbReference type="PANTHER" id="PTHR46244">
    <property type="entry name" value="PHOSPHOENOLPYRUVATE-PROTEIN PHOSPHOTRANSFERASE"/>
    <property type="match status" value="1"/>
</dbReference>
<keyword evidence="4" id="KW-0670">Pyruvate</keyword>
<dbReference type="EC" id="2.7.3.9" evidence="4"/>
<accession>A0A7G2K030</accession>
<protein>
    <submittedName>
        <fullName evidence="4">Phosphoenolpyruvate-protein phosphotransferase</fullName>
        <ecNumber evidence="4">2.7.3.9</ecNumber>
    </submittedName>
</protein>
<feature type="non-terminal residue" evidence="4">
    <location>
        <position position="84"/>
    </location>
</feature>
<dbReference type="PANTHER" id="PTHR46244:SF6">
    <property type="entry name" value="PHOSPHOENOLPYRUVATE-PROTEIN PHOSPHOTRANSFERASE"/>
    <property type="match status" value="1"/>
</dbReference>
<dbReference type="Gene3D" id="1.10.274.10">
    <property type="entry name" value="PtsI, HPr-binding domain"/>
    <property type="match status" value="1"/>
</dbReference>
<dbReference type="InterPro" id="IPR036618">
    <property type="entry name" value="PtsI_HPr-bd_sf"/>
</dbReference>
<evidence type="ECO:0000256" key="2">
    <source>
        <dbReference type="ARBA" id="ARBA00022679"/>
    </source>
</evidence>
<proteinExistence type="inferred from homology"/>
<comment type="caution">
    <text evidence="4">The sequence shown here is derived from an EMBL/GenBank/DDBJ whole genome shotgun (WGS) entry which is preliminary data.</text>
</comment>
<feature type="domain" description="Phosphotransferase system enzyme I N-terminal" evidence="3">
    <location>
        <begin position="3"/>
        <end position="84"/>
    </location>
</feature>
<evidence type="ECO:0000259" key="3">
    <source>
        <dbReference type="Pfam" id="PF05524"/>
    </source>
</evidence>
<organism evidence="4">
    <name type="scientific">Haemophilus influenzae HK1212</name>
    <dbReference type="NCBI Taxonomy" id="456482"/>
    <lineage>
        <taxon>Bacteria</taxon>
        <taxon>Pseudomonadati</taxon>
        <taxon>Pseudomonadota</taxon>
        <taxon>Gammaproteobacteria</taxon>
        <taxon>Pasteurellales</taxon>
        <taxon>Pasteurellaceae</taxon>
        <taxon>Haemophilus</taxon>
    </lineage>
</organism>
<reference evidence="4" key="1">
    <citation type="journal article" date="2010" name="Genomics">
        <title>Tracing phylogenomic events leading to diversity of Haemophilus influenzae and the emergence of Brazilian Purpuric Fever (BPF)-associated clones.</title>
        <authorList>
            <person name="Papazisi L."/>
            <person name="Ratnayake S."/>
            <person name="Remortel B.G."/>
            <person name="Bock G.R."/>
            <person name="Liang W."/>
            <person name="Saeed A.I."/>
            <person name="Liu J."/>
            <person name="Fleischmann R.D."/>
            <person name="Kilian M."/>
            <person name="Peterson S.N."/>
        </authorList>
    </citation>
    <scope>NUCLEOTIDE SEQUENCE [LARGE SCALE GENOMIC DNA]</scope>
    <source>
        <strain evidence="4">HK1212</strain>
    </source>
</reference>
<dbReference type="Pfam" id="PF05524">
    <property type="entry name" value="PEP-utilisers_N"/>
    <property type="match status" value="1"/>
</dbReference>
<sequence>MISGILASPGIAFGKALVLKEEKIVLDTQKITDDQIDAEVARFYEGRNAAVEQLNSIRERALISLGEEKAAIFEGHLMILEDEE</sequence>
<dbReference type="AlphaFoldDB" id="A0A7G2K030"/>
<dbReference type="InterPro" id="IPR050499">
    <property type="entry name" value="PEP-utilizing_PTS_enzyme"/>
</dbReference>
<keyword evidence="2 4" id="KW-0808">Transferase</keyword>
<dbReference type="SUPFAM" id="SSF47831">
    <property type="entry name" value="Enzyme I of the PEP:sugar phosphotransferase system HPr-binding (sub)domain"/>
    <property type="match status" value="1"/>
</dbReference>
<dbReference type="InterPro" id="IPR008731">
    <property type="entry name" value="PTS_EIN"/>
</dbReference>
<name>A0A7G2K030_HAEIF</name>
<dbReference type="GO" id="GO:0008965">
    <property type="term" value="F:phosphoenolpyruvate-protein phosphotransferase activity"/>
    <property type="evidence" value="ECO:0007669"/>
    <property type="project" value="UniProtKB-EC"/>
</dbReference>
<evidence type="ECO:0000313" key="4">
    <source>
        <dbReference type="EMBL" id="EFA28369.1"/>
    </source>
</evidence>
<gene>
    <name evidence="4" type="primary">ptsI</name>
    <name evidence="4" type="ORF">HAINFHK1212_1260</name>
</gene>